<gene>
    <name evidence="5" type="ORF">LIPSTDRAFT_6662</name>
</gene>
<dbReference type="Gene3D" id="3.90.550.10">
    <property type="entry name" value="Spore Coat Polysaccharide Biosynthesis Protein SpsA, Chain A"/>
    <property type="match status" value="1"/>
</dbReference>
<sequence>MAIIYVSLTSYGRGALLTQDAREQQGSASKSPKFVVDFSGQVSSLATDDANQVDGQTNDQSTAQSSQSVQPLHLTLDEMRNKAGDSLQPKGKKIVLLTATDGKGNNGAIQNLIEMVTENREEYCAYHGYTYQFINISKYHMEGRPPVWAKIPAIQEAFQNNIGAEWVWLLDTDSIIMTPQIDLAKHLLDPQAMETRITYDAPITLTDGQPSGLTVSRGIDVNKVDIIISQDEIGVNAGSILFRRSDWTMSLLQKWVDPQNVQQHANEQDALNHMIVNNEEIRQHIAIVAQRVINAFSVGGEHMGWKTGDLVVHFAGCWVEDACDTRWKDFWSRRKTVSETIADLTVPDFRAILAD</sequence>
<keyword evidence="6" id="KW-1185">Reference proteome</keyword>
<organism evidence="5 6">
    <name type="scientific">Lipomyces starkeyi NRRL Y-11557</name>
    <dbReference type="NCBI Taxonomy" id="675824"/>
    <lineage>
        <taxon>Eukaryota</taxon>
        <taxon>Fungi</taxon>
        <taxon>Dikarya</taxon>
        <taxon>Ascomycota</taxon>
        <taxon>Saccharomycotina</taxon>
        <taxon>Lipomycetes</taxon>
        <taxon>Lipomycetales</taxon>
        <taxon>Lipomycetaceae</taxon>
        <taxon>Lipomyces</taxon>
    </lineage>
</organism>
<dbReference type="InterPro" id="IPR029044">
    <property type="entry name" value="Nucleotide-diphossugar_trans"/>
</dbReference>
<reference evidence="5 6" key="1">
    <citation type="journal article" date="2016" name="Proc. Natl. Acad. Sci. U.S.A.">
        <title>Comparative genomics of biotechnologically important yeasts.</title>
        <authorList>
            <person name="Riley R."/>
            <person name="Haridas S."/>
            <person name="Wolfe K.H."/>
            <person name="Lopes M.R."/>
            <person name="Hittinger C.T."/>
            <person name="Goeker M."/>
            <person name="Salamov A.A."/>
            <person name="Wisecaver J.H."/>
            <person name="Long T.M."/>
            <person name="Calvey C.H."/>
            <person name="Aerts A.L."/>
            <person name="Barry K.W."/>
            <person name="Choi C."/>
            <person name="Clum A."/>
            <person name="Coughlan A.Y."/>
            <person name="Deshpande S."/>
            <person name="Douglass A.P."/>
            <person name="Hanson S.J."/>
            <person name="Klenk H.-P."/>
            <person name="LaButti K.M."/>
            <person name="Lapidus A."/>
            <person name="Lindquist E.A."/>
            <person name="Lipzen A.M."/>
            <person name="Meier-Kolthoff J.P."/>
            <person name="Ohm R.A."/>
            <person name="Otillar R.P."/>
            <person name="Pangilinan J.L."/>
            <person name="Peng Y."/>
            <person name="Rokas A."/>
            <person name="Rosa C.A."/>
            <person name="Scheuner C."/>
            <person name="Sibirny A.A."/>
            <person name="Slot J.C."/>
            <person name="Stielow J.B."/>
            <person name="Sun H."/>
            <person name="Kurtzman C.P."/>
            <person name="Blackwell M."/>
            <person name="Grigoriev I.V."/>
            <person name="Jeffries T.W."/>
        </authorList>
    </citation>
    <scope>NUCLEOTIDE SEQUENCE [LARGE SCALE GENOMIC DNA]</scope>
    <source>
        <strain evidence="5 6">NRRL Y-11557</strain>
    </source>
</reference>
<evidence type="ECO:0000256" key="3">
    <source>
        <dbReference type="ARBA" id="ARBA00022679"/>
    </source>
</evidence>
<dbReference type="PANTHER" id="PTHR31306">
    <property type="entry name" value="ALPHA-1,6-MANNOSYLTRANSFERASE MNN11-RELATED"/>
    <property type="match status" value="1"/>
</dbReference>
<evidence type="ECO:0000256" key="4">
    <source>
        <dbReference type="SAM" id="MobiDB-lite"/>
    </source>
</evidence>
<dbReference type="InterPro" id="IPR008630">
    <property type="entry name" value="Glyco_trans_34"/>
</dbReference>
<dbReference type="EMBL" id="KV454303">
    <property type="protein sequence ID" value="ODQ69455.1"/>
    <property type="molecule type" value="Genomic_DNA"/>
</dbReference>
<dbReference type="Proteomes" id="UP000094385">
    <property type="component" value="Unassembled WGS sequence"/>
</dbReference>
<evidence type="ECO:0008006" key="7">
    <source>
        <dbReference type="Google" id="ProtNLM"/>
    </source>
</evidence>
<evidence type="ECO:0000313" key="6">
    <source>
        <dbReference type="Proteomes" id="UP000094385"/>
    </source>
</evidence>
<dbReference type="STRING" id="675824.A0A1E3PVL3"/>
<dbReference type="GO" id="GO:0006487">
    <property type="term" value="P:protein N-linked glycosylation"/>
    <property type="evidence" value="ECO:0007669"/>
    <property type="project" value="TreeGrafter"/>
</dbReference>
<dbReference type="AlphaFoldDB" id="A0A1E3PVL3"/>
<accession>A0A1E3PVL3</accession>
<feature type="region of interest" description="Disordered" evidence="4">
    <location>
        <begin position="51"/>
        <end position="70"/>
    </location>
</feature>
<comment type="similarity">
    <text evidence="1">Belongs to the glycosyltransferase 34 family.</text>
</comment>
<keyword evidence="3" id="KW-0808">Transferase</keyword>
<dbReference type="GO" id="GO:0000139">
    <property type="term" value="C:Golgi membrane"/>
    <property type="evidence" value="ECO:0007669"/>
    <property type="project" value="TreeGrafter"/>
</dbReference>
<name>A0A1E3PVL3_LIPST</name>
<dbReference type="SUPFAM" id="SSF53448">
    <property type="entry name" value="Nucleotide-diphospho-sugar transferases"/>
    <property type="match status" value="1"/>
</dbReference>
<dbReference type="PANTHER" id="PTHR31306:SF4">
    <property type="entry name" value="ALPHA-1,2-GALACTOSYLTRANSFERASE"/>
    <property type="match status" value="1"/>
</dbReference>
<evidence type="ECO:0000256" key="2">
    <source>
        <dbReference type="ARBA" id="ARBA00022676"/>
    </source>
</evidence>
<dbReference type="Pfam" id="PF05637">
    <property type="entry name" value="Glyco_transf_34"/>
    <property type="match status" value="1"/>
</dbReference>
<dbReference type="GO" id="GO:0016757">
    <property type="term" value="F:glycosyltransferase activity"/>
    <property type="evidence" value="ECO:0007669"/>
    <property type="project" value="UniProtKB-KW"/>
</dbReference>
<dbReference type="OrthoDB" id="205108at2759"/>
<proteinExistence type="inferred from homology"/>
<keyword evidence="2" id="KW-0328">Glycosyltransferase</keyword>
<evidence type="ECO:0000313" key="5">
    <source>
        <dbReference type="EMBL" id="ODQ69455.1"/>
    </source>
</evidence>
<evidence type="ECO:0000256" key="1">
    <source>
        <dbReference type="ARBA" id="ARBA00005664"/>
    </source>
</evidence>
<protein>
    <recommendedName>
        <fullName evidence="7">Glycosyltransferase family 34 protein</fullName>
    </recommendedName>
</protein>